<protein>
    <submittedName>
        <fullName evidence="4">Uncharacterized protein</fullName>
    </submittedName>
</protein>
<feature type="region of interest" description="Disordered" evidence="3">
    <location>
        <begin position="344"/>
        <end position="365"/>
    </location>
</feature>
<dbReference type="Pfam" id="PF12014">
    <property type="entry name" value="Cyclin_D1_bind"/>
    <property type="match status" value="1"/>
</dbReference>
<comment type="caution">
    <text evidence="4">The sequence shown here is derived from an EMBL/GenBank/DDBJ whole genome shotgun (WGS) entry which is preliminary data.</text>
</comment>
<feature type="compositionally biased region" description="Low complexity" evidence="3">
    <location>
        <begin position="349"/>
        <end position="362"/>
    </location>
</feature>
<feature type="region of interest" description="Disordered" evidence="3">
    <location>
        <begin position="104"/>
        <end position="135"/>
    </location>
</feature>
<evidence type="ECO:0000313" key="4">
    <source>
        <dbReference type="EMBL" id="KAL3803355.1"/>
    </source>
</evidence>
<feature type="compositionally biased region" description="Low complexity" evidence="3">
    <location>
        <begin position="104"/>
        <end position="113"/>
    </location>
</feature>
<accession>A0ABD3QYX2</accession>
<dbReference type="PANTHER" id="PTHR10706:SF130">
    <property type="entry name" value="F-BOX ONLY PROTEIN 31"/>
    <property type="match status" value="1"/>
</dbReference>
<dbReference type="AlphaFoldDB" id="A0ABD3QYX2"/>
<evidence type="ECO:0000313" key="5">
    <source>
        <dbReference type="Proteomes" id="UP001516023"/>
    </source>
</evidence>
<keyword evidence="2" id="KW-0833">Ubl conjugation pathway</keyword>
<proteinExistence type="predicted"/>
<evidence type="ECO:0000256" key="1">
    <source>
        <dbReference type="ARBA" id="ARBA00004906"/>
    </source>
</evidence>
<reference evidence="4 5" key="1">
    <citation type="journal article" date="2020" name="G3 (Bethesda)">
        <title>Improved Reference Genome for Cyclotella cryptica CCMP332, a Model for Cell Wall Morphogenesis, Salinity Adaptation, and Lipid Production in Diatoms (Bacillariophyta).</title>
        <authorList>
            <person name="Roberts W.R."/>
            <person name="Downey K.M."/>
            <person name="Ruck E.C."/>
            <person name="Traller J.C."/>
            <person name="Alverson A.J."/>
        </authorList>
    </citation>
    <scope>NUCLEOTIDE SEQUENCE [LARGE SCALE GENOMIC DNA]</scope>
    <source>
        <strain evidence="4 5">CCMP332</strain>
    </source>
</reference>
<feature type="compositionally biased region" description="Polar residues" evidence="3">
    <location>
        <begin position="114"/>
        <end position="126"/>
    </location>
</feature>
<comment type="pathway">
    <text evidence="1">Protein modification; protein ubiquitination.</text>
</comment>
<feature type="region of interest" description="Disordered" evidence="3">
    <location>
        <begin position="155"/>
        <end position="182"/>
    </location>
</feature>
<organism evidence="4 5">
    <name type="scientific">Cyclotella cryptica</name>
    <dbReference type="NCBI Taxonomy" id="29204"/>
    <lineage>
        <taxon>Eukaryota</taxon>
        <taxon>Sar</taxon>
        <taxon>Stramenopiles</taxon>
        <taxon>Ochrophyta</taxon>
        <taxon>Bacillariophyta</taxon>
        <taxon>Coscinodiscophyceae</taxon>
        <taxon>Thalassiosirophycidae</taxon>
        <taxon>Stephanodiscales</taxon>
        <taxon>Stephanodiscaceae</taxon>
        <taxon>Cyclotella</taxon>
    </lineage>
</organism>
<name>A0ABD3QYX2_9STRA</name>
<dbReference type="InterPro" id="IPR045048">
    <property type="entry name" value="FBXO31/39"/>
</dbReference>
<dbReference type="Proteomes" id="UP001516023">
    <property type="component" value="Unassembled WGS sequence"/>
</dbReference>
<dbReference type="PANTHER" id="PTHR10706">
    <property type="entry name" value="F-BOX FAMILY PROTEIN"/>
    <property type="match status" value="1"/>
</dbReference>
<keyword evidence="5" id="KW-1185">Reference proteome</keyword>
<sequence length="508" mass="56007">MLHINTVFDIVLTHVFHYGIAAIWLHETLKKSSRAVESSSLAITISIPELHSPQNEVSTFSNFANMTATKLLTVLLTSLLLTTPSSPFLLQPVGRIQTRPDSWSIAASSSEDSTNNAPPQASQSASRHPHPNHALNDERNVLPVELADDQAALSANADDSLLDPTSTSTRSSEFTNLEPLRPSPARLTRLEDEARLASVYTPAGSDAYWDLRDEIAQLEADLDVARSVLSGRRGRAAGGEGVKAIEAMLRRKQARDPEHVYRVTSAAARVAQRMGRDEEAKRYLEESHRAKKMMPQFNLEGLWVGKYGSHGFEMINITYVGDHLIAYKVTGDHNIPRGEVTFTADLSPPDYSGSGNDSNGPPSLDPIVLSEPSAKKWGTKRLPRYPGKGQAAEPGYKNAKYLEGQLVVIGSGEYFSFAWIPLEHQIFFGRPSPELTLKMLREGGVASLTAGIGNAVPSLEEGNMKDMTDYVARCFEVTVDTFWDERNEGKVDEFSGIWHGNDEYCYFE</sequence>
<dbReference type="EMBL" id="JABMIG020000014">
    <property type="protein sequence ID" value="KAL3803355.1"/>
    <property type="molecule type" value="Genomic_DNA"/>
</dbReference>
<gene>
    <name evidence="4" type="ORF">HJC23_009319</name>
</gene>
<evidence type="ECO:0000256" key="2">
    <source>
        <dbReference type="ARBA" id="ARBA00022786"/>
    </source>
</evidence>
<evidence type="ECO:0000256" key="3">
    <source>
        <dbReference type="SAM" id="MobiDB-lite"/>
    </source>
</evidence>
<feature type="compositionally biased region" description="Polar residues" evidence="3">
    <location>
        <begin position="164"/>
        <end position="175"/>
    </location>
</feature>